<comment type="similarity">
    <text evidence="1">Belongs to the bacterial solute-binding protein 5 family.</text>
</comment>
<feature type="domain" description="Solute-binding protein family 5" evidence="3">
    <location>
        <begin position="91"/>
        <end position="459"/>
    </location>
</feature>
<dbReference type="PANTHER" id="PTHR30290">
    <property type="entry name" value="PERIPLASMIC BINDING COMPONENT OF ABC TRANSPORTER"/>
    <property type="match status" value="1"/>
</dbReference>
<reference evidence="4" key="1">
    <citation type="submission" date="2020-02" db="EMBL/GenBank/DDBJ databases">
        <authorList>
            <person name="Meier V. D."/>
        </authorList>
    </citation>
    <scope>NUCLEOTIDE SEQUENCE</scope>
    <source>
        <strain evidence="4">AVDCRST_MAG49</strain>
    </source>
</reference>
<gene>
    <name evidence="4" type="ORF">AVDCRST_MAG49-4411</name>
</gene>
<dbReference type="InterPro" id="IPR006311">
    <property type="entry name" value="TAT_signal"/>
</dbReference>
<dbReference type="GO" id="GO:0043190">
    <property type="term" value="C:ATP-binding cassette (ABC) transporter complex"/>
    <property type="evidence" value="ECO:0007669"/>
    <property type="project" value="InterPro"/>
</dbReference>
<organism evidence="4">
    <name type="scientific">uncultured Thermomicrobiales bacterium</name>
    <dbReference type="NCBI Taxonomy" id="1645740"/>
    <lineage>
        <taxon>Bacteria</taxon>
        <taxon>Pseudomonadati</taxon>
        <taxon>Thermomicrobiota</taxon>
        <taxon>Thermomicrobia</taxon>
        <taxon>Thermomicrobiales</taxon>
        <taxon>environmental samples</taxon>
    </lineage>
</organism>
<protein>
    <submittedName>
        <fullName evidence="4">ABC transporter, substrate-binding protein (Cluster 5, nickel/peptides/opines)</fullName>
    </submittedName>
</protein>
<dbReference type="InterPro" id="IPR030678">
    <property type="entry name" value="Peptide/Ni-bd"/>
</dbReference>
<dbReference type="PROSITE" id="PS51318">
    <property type="entry name" value="TAT"/>
    <property type="match status" value="1"/>
</dbReference>
<dbReference type="GO" id="GO:0015833">
    <property type="term" value="P:peptide transport"/>
    <property type="evidence" value="ECO:0007669"/>
    <property type="project" value="TreeGrafter"/>
</dbReference>
<dbReference type="InterPro" id="IPR000914">
    <property type="entry name" value="SBP_5_dom"/>
</dbReference>
<dbReference type="Gene3D" id="3.10.105.10">
    <property type="entry name" value="Dipeptide-binding Protein, Domain 3"/>
    <property type="match status" value="1"/>
</dbReference>
<dbReference type="InterPro" id="IPR039424">
    <property type="entry name" value="SBP_5"/>
</dbReference>
<proteinExistence type="inferred from homology"/>
<dbReference type="EMBL" id="CADCWG010000314">
    <property type="protein sequence ID" value="CAA9577791.1"/>
    <property type="molecule type" value="Genomic_DNA"/>
</dbReference>
<name>A0A6J4VFV1_9BACT</name>
<dbReference type="CDD" id="cd08492">
    <property type="entry name" value="PBP2_NikA_DppA_OppA_like_15"/>
    <property type="match status" value="1"/>
</dbReference>
<evidence type="ECO:0000259" key="3">
    <source>
        <dbReference type="Pfam" id="PF00496"/>
    </source>
</evidence>
<evidence type="ECO:0000313" key="4">
    <source>
        <dbReference type="EMBL" id="CAA9577791.1"/>
    </source>
</evidence>
<dbReference type="Gene3D" id="3.40.190.10">
    <property type="entry name" value="Periplasmic binding protein-like II"/>
    <property type="match status" value="1"/>
</dbReference>
<accession>A0A6J4VFV1</accession>
<dbReference type="SUPFAM" id="SSF53850">
    <property type="entry name" value="Periplasmic binding protein-like II"/>
    <property type="match status" value="1"/>
</dbReference>
<evidence type="ECO:0000256" key="1">
    <source>
        <dbReference type="ARBA" id="ARBA00005695"/>
    </source>
</evidence>
<dbReference type="PIRSF" id="PIRSF002741">
    <property type="entry name" value="MppA"/>
    <property type="match status" value="1"/>
</dbReference>
<evidence type="ECO:0000256" key="2">
    <source>
        <dbReference type="ARBA" id="ARBA00022729"/>
    </source>
</evidence>
<dbReference type="PANTHER" id="PTHR30290:SF38">
    <property type="entry name" value="D,D-DIPEPTIDE-BINDING PERIPLASMIC PROTEIN DDPA-RELATED"/>
    <property type="match status" value="1"/>
</dbReference>
<dbReference type="GO" id="GO:1904680">
    <property type="term" value="F:peptide transmembrane transporter activity"/>
    <property type="evidence" value="ECO:0007669"/>
    <property type="project" value="TreeGrafter"/>
</dbReference>
<dbReference type="GO" id="GO:0030288">
    <property type="term" value="C:outer membrane-bounded periplasmic space"/>
    <property type="evidence" value="ECO:0007669"/>
    <property type="project" value="UniProtKB-ARBA"/>
</dbReference>
<dbReference type="Pfam" id="PF00496">
    <property type="entry name" value="SBP_bac_5"/>
    <property type="match status" value="1"/>
</dbReference>
<sequence>MPFSRRDGLKMTGMLGAMAAAGSLVRPTAAAPIPVGTSEPEAQPKDGGEWIIGISELPDTLDPHKTGAAIASTILGNAGDSLIAQDYDGNYVPALATEWTISEDGLTWTFELRQDVTFHDGTPLDAAAVKFSFDRILDPATKSITAAGLLGPMASTAAPAPYTFAFTLSEPFSPLLDNLTGSTLSIVSPTAVQAMGEEFGRKPVLSGPWMVDEWRTGDRIILKRNPDYRWAPPFLHQGGPAHIETLTFQSIMEEASRIAAFEAGEIHQATLPSTDVERISSGGESWVINYLRKGVVFLEFNVTKAPFDDVRVRQAFNHAINKRDVLDTAIEGLGQIAHGFLPPTIVGYWPEIEQYAPAYDPERAKALLAEAGWVPNGEGVLEKDGQPFAFTALNLPTDAWNRGAQVVQSQLGDLGIAMEIQQLEFATLLEEAKAKKHQAEFMGYTYSDPDIAFLWFHSSNAGAGLNMSHVSDPRLDELIISGRSTIDPAERAAVYAEMQRYVTDLGLWVPLWIDAFYVAYNKAIHNANFHPDNVTIYFDAWID</sequence>
<keyword evidence="2" id="KW-0732">Signal</keyword>
<dbReference type="AlphaFoldDB" id="A0A6J4VFV1"/>